<dbReference type="GO" id="GO:0032267">
    <property type="term" value="F:tRNA(Ile)-lysidine synthase activity"/>
    <property type="evidence" value="ECO:0007669"/>
    <property type="project" value="UniProtKB-EC"/>
</dbReference>
<comment type="caution">
    <text evidence="9">The sequence shown here is derived from an EMBL/GenBank/DDBJ whole genome shotgun (WGS) entry which is preliminary data.</text>
</comment>
<evidence type="ECO:0000256" key="7">
    <source>
        <dbReference type="SAM" id="MobiDB-lite"/>
    </source>
</evidence>
<proteinExistence type="inferred from homology"/>
<evidence type="ECO:0000256" key="4">
    <source>
        <dbReference type="ARBA" id="ARBA00022741"/>
    </source>
</evidence>
<evidence type="ECO:0000313" key="10">
    <source>
        <dbReference type="Proteomes" id="UP000075714"/>
    </source>
</evidence>
<evidence type="ECO:0000256" key="5">
    <source>
        <dbReference type="ARBA" id="ARBA00022840"/>
    </source>
</evidence>
<dbReference type="Pfam" id="PF01171">
    <property type="entry name" value="ATP_bind_3"/>
    <property type="match status" value="1"/>
</dbReference>
<dbReference type="PANTHER" id="PTHR43033">
    <property type="entry name" value="TRNA(ILE)-LYSIDINE SYNTHASE-RELATED"/>
    <property type="match status" value="1"/>
</dbReference>
<dbReference type="AlphaFoldDB" id="A0A150GHL0"/>
<dbReference type="InterPro" id="IPR012094">
    <property type="entry name" value="tRNA_Ile_lys_synt"/>
</dbReference>
<dbReference type="InterPro" id="IPR011063">
    <property type="entry name" value="TilS/TtcA_N"/>
</dbReference>
<dbReference type="Gene3D" id="3.40.50.620">
    <property type="entry name" value="HUPs"/>
    <property type="match status" value="1"/>
</dbReference>
<dbReference type="OrthoDB" id="434144at2759"/>
<evidence type="ECO:0000256" key="2">
    <source>
        <dbReference type="ARBA" id="ARBA00022598"/>
    </source>
</evidence>
<evidence type="ECO:0000256" key="3">
    <source>
        <dbReference type="ARBA" id="ARBA00022694"/>
    </source>
</evidence>
<keyword evidence="5" id="KW-0067">ATP-binding</keyword>
<keyword evidence="4" id="KW-0547">Nucleotide-binding</keyword>
<dbReference type="EMBL" id="LSYV01000023">
    <property type="protein sequence ID" value="KXZ49297.1"/>
    <property type="molecule type" value="Genomic_DNA"/>
</dbReference>
<feature type="compositionally biased region" description="Gly residues" evidence="7">
    <location>
        <begin position="184"/>
        <end position="193"/>
    </location>
</feature>
<organism evidence="9 10">
    <name type="scientific">Gonium pectorale</name>
    <name type="common">Green alga</name>
    <dbReference type="NCBI Taxonomy" id="33097"/>
    <lineage>
        <taxon>Eukaryota</taxon>
        <taxon>Viridiplantae</taxon>
        <taxon>Chlorophyta</taxon>
        <taxon>core chlorophytes</taxon>
        <taxon>Chlorophyceae</taxon>
        <taxon>CS clade</taxon>
        <taxon>Chlamydomonadales</taxon>
        <taxon>Volvocaceae</taxon>
        <taxon>Gonium</taxon>
    </lineage>
</organism>
<feature type="region of interest" description="Disordered" evidence="7">
    <location>
        <begin position="162"/>
        <end position="193"/>
    </location>
</feature>
<gene>
    <name evidence="9" type="ORF">GPECTOR_22g891</name>
</gene>
<keyword evidence="3" id="KW-0819">tRNA processing</keyword>
<dbReference type="Proteomes" id="UP000075714">
    <property type="component" value="Unassembled WGS sequence"/>
</dbReference>
<dbReference type="InterPro" id="IPR014729">
    <property type="entry name" value="Rossmann-like_a/b/a_fold"/>
</dbReference>
<dbReference type="GO" id="GO:0005524">
    <property type="term" value="F:ATP binding"/>
    <property type="evidence" value="ECO:0007669"/>
    <property type="project" value="UniProtKB-KW"/>
</dbReference>
<dbReference type="GO" id="GO:0008033">
    <property type="term" value="P:tRNA processing"/>
    <property type="evidence" value="ECO:0007669"/>
    <property type="project" value="UniProtKB-KW"/>
</dbReference>
<sequence length="284" mass="30521">MGVGGRAWTPLHARLQRSLQQSGLLDTGSVLVAVSGGQDSMCLLQALVDLQPRWRWRLGVVHCDHGWRPDSAANADFVAAWARALGLPCHVRAAAPGAVRGERAAREWRYGAFQEVAAAEGFGTVVTAHTATDRAETLMLNLLRGSGPDGLVALSRCRPLAAAPSGPHPEGASHGGTPLNGRHQAGGSGGAAAAGGVTLARPLLEFTREETAGFVRRLSLPYYHDTTNDLNDIRRNRLRNDVMPALRAGFNPQLDGALFRFLELLHADMEFMDAVAERLYPQVR</sequence>
<reference evidence="10" key="1">
    <citation type="journal article" date="2016" name="Nat. Commun.">
        <title>The Gonium pectorale genome demonstrates co-option of cell cycle regulation during the evolution of multicellularity.</title>
        <authorList>
            <person name="Hanschen E.R."/>
            <person name="Marriage T.N."/>
            <person name="Ferris P.J."/>
            <person name="Hamaji T."/>
            <person name="Toyoda A."/>
            <person name="Fujiyama A."/>
            <person name="Neme R."/>
            <person name="Noguchi H."/>
            <person name="Minakuchi Y."/>
            <person name="Suzuki M."/>
            <person name="Kawai-Toyooka H."/>
            <person name="Smith D.R."/>
            <person name="Sparks H."/>
            <person name="Anderson J."/>
            <person name="Bakaric R."/>
            <person name="Luria V."/>
            <person name="Karger A."/>
            <person name="Kirschner M.W."/>
            <person name="Durand P.M."/>
            <person name="Michod R.E."/>
            <person name="Nozaki H."/>
            <person name="Olson B.J."/>
        </authorList>
    </citation>
    <scope>NUCLEOTIDE SEQUENCE [LARGE SCALE GENOMIC DNA]</scope>
    <source>
        <strain evidence="10">NIES-2863</strain>
    </source>
</reference>
<protein>
    <recommendedName>
        <fullName evidence="1">tRNA(Ile)-lysidine synthetase</fullName>
        <ecNumber evidence="1">6.3.4.19</ecNumber>
    </recommendedName>
</protein>
<dbReference type="PANTHER" id="PTHR43033:SF1">
    <property type="entry name" value="TRNA(ILE)-LYSIDINE SYNTHASE-RELATED"/>
    <property type="match status" value="1"/>
</dbReference>
<evidence type="ECO:0000256" key="6">
    <source>
        <dbReference type="ARBA" id="ARBA00048539"/>
    </source>
</evidence>
<dbReference type="NCBIfam" id="TIGR02432">
    <property type="entry name" value="lysidine_TilS_N"/>
    <property type="match status" value="1"/>
</dbReference>
<feature type="domain" description="tRNA(Ile)-lysidine/2-thiocytidine synthase N-terminal" evidence="8">
    <location>
        <begin position="30"/>
        <end position="240"/>
    </location>
</feature>
<dbReference type="InterPro" id="IPR012795">
    <property type="entry name" value="tRNA_Ile_lys_synt_N"/>
</dbReference>
<dbReference type="EC" id="6.3.4.19" evidence="1"/>
<dbReference type="HAMAP" id="MF_01161">
    <property type="entry name" value="tRNA_Ile_lys_synt"/>
    <property type="match status" value="1"/>
</dbReference>
<dbReference type="STRING" id="33097.A0A150GHL0"/>
<evidence type="ECO:0000313" key="9">
    <source>
        <dbReference type="EMBL" id="KXZ49297.1"/>
    </source>
</evidence>
<dbReference type="CDD" id="cd01992">
    <property type="entry name" value="TilS_N"/>
    <property type="match status" value="1"/>
</dbReference>
<keyword evidence="2" id="KW-0436">Ligase</keyword>
<dbReference type="SUPFAM" id="SSF52402">
    <property type="entry name" value="Adenine nucleotide alpha hydrolases-like"/>
    <property type="match status" value="1"/>
</dbReference>
<evidence type="ECO:0000256" key="1">
    <source>
        <dbReference type="ARBA" id="ARBA00013267"/>
    </source>
</evidence>
<evidence type="ECO:0000259" key="8">
    <source>
        <dbReference type="Pfam" id="PF01171"/>
    </source>
</evidence>
<accession>A0A150GHL0</accession>
<keyword evidence="10" id="KW-1185">Reference proteome</keyword>
<name>A0A150GHL0_GONPE</name>
<comment type="catalytic activity">
    <reaction evidence="6">
        <text>cytidine(34) in tRNA(Ile2) + L-lysine + ATP = lysidine(34) in tRNA(Ile2) + AMP + diphosphate + H(+)</text>
        <dbReference type="Rhea" id="RHEA:43744"/>
        <dbReference type="Rhea" id="RHEA-COMP:10625"/>
        <dbReference type="Rhea" id="RHEA-COMP:10670"/>
        <dbReference type="ChEBI" id="CHEBI:15378"/>
        <dbReference type="ChEBI" id="CHEBI:30616"/>
        <dbReference type="ChEBI" id="CHEBI:32551"/>
        <dbReference type="ChEBI" id="CHEBI:33019"/>
        <dbReference type="ChEBI" id="CHEBI:82748"/>
        <dbReference type="ChEBI" id="CHEBI:83665"/>
        <dbReference type="ChEBI" id="CHEBI:456215"/>
        <dbReference type="EC" id="6.3.4.19"/>
    </reaction>
</comment>